<gene>
    <name evidence="3" type="ORF">EWM59_18240</name>
    <name evidence="2" type="ORF">EWM59_25625</name>
</gene>
<keyword evidence="4" id="KW-1185">Reference proteome</keyword>
<accession>A0A4Q5LT76</accession>
<reference evidence="2 4" key="1">
    <citation type="submission" date="2019-02" db="EMBL/GenBank/DDBJ databases">
        <title>Bacterial novel species Emticicia sp. 17J42-9 isolated from soil.</title>
        <authorList>
            <person name="Jung H.-Y."/>
        </authorList>
    </citation>
    <scope>NUCLEOTIDE SEQUENCE [LARGE SCALE GENOMIC DNA]</scope>
    <source>
        <strain evidence="2 4">17J42-9</strain>
    </source>
</reference>
<dbReference type="InterPro" id="IPR032593">
    <property type="entry name" value="DUF4907"/>
</dbReference>
<dbReference type="Proteomes" id="UP000293162">
    <property type="component" value="Unassembled WGS sequence"/>
</dbReference>
<dbReference type="EMBL" id="SEWF01000029">
    <property type="protein sequence ID" value="RYU94238.1"/>
    <property type="molecule type" value="Genomic_DNA"/>
</dbReference>
<evidence type="ECO:0000313" key="2">
    <source>
        <dbReference type="EMBL" id="RYU92754.1"/>
    </source>
</evidence>
<name>A0A4Q5LT76_9BACT</name>
<evidence type="ECO:0000313" key="3">
    <source>
        <dbReference type="EMBL" id="RYU94238.1"/>
    </source>
</evidence>
<proteinExistence type="predicted"/>
<feature type="chain" id="PRO_5044608303" evidence="1">
    <location>
        <begin position="20"/>
        <end position="117"/>
    </location>
</feature>
<sequence length="117" mass="13476">MKIVFFFLFCFCVVLGASAQKPKQPVPKNQDYGILYAYNDSLQYETYPQPKGWGYKLYMRYKLLVNQPMIPALEGNQPFKNEQDAKKIARLASSKIAKGEMPPTLTITEIKHLLKLK</sequence>
<dbReference type="RefSeq" id="WP_130022693.1">
    <property type="nucleotide sequence ID" value="NZ_SEWF01000029.1"/>
</dbReference>
<dbReference type="Pfam" id="PF16250">
    <property type="entry name" value="DUF4907"/>
    <property type="match status" value="1"/>
</dbReference>
<evidence type="ECO:0000313" key="4">
    <source>
        <dbReference type="Proteomes" id="UP000293162"/>
    </source>
</evidence>
<dbReference type="OrthoDB" id="674043at2"/>
<organism evidence="2 4">
    <name type="scientific">Emticicia agri</name>
    <dbReference type="NCBI Taxonomy" id="2492393"/>
    <lineage>
        <taxon>Bacteria</taxon>
        <taxon>Pseudomonadati</taxon>
        <taxon>Bacteroidota</taxon>
        <taxon>Cytophagia</taxon>
        <taxon>Cytophagales</taxon>
        <taxon>Leadbetterellaceae</taxon>
        <taxon>Emticicia</taxon>
    </lineage>
</organism>
<comment type="caution">
    <text evidence="2">The sequence shown here is derived from an EMBL/GenBank/DDBJ whole genome shotgun (WGS) entry which is preliminary data.</text>
</comment>
<dbReference type="AlphaFoldDB" id="A0A4Q5LT76"/>
<protein>
    <submittedName>
        <fullName evidence="2">DUF4907 domain-containing protein</fullName>
    </submittedName>
</protein>
<keyword evidence="1" id="KW-0732">Signal</keyword>
<dbReference type="EMBL" id="SEWF01000074">
    <property type="protein sequence ID" value="RYU92754.1"/>
    <property type="molecule type" value="Genomic_DNA"/>
</dbReference>
<evidence type="ECO:0000256" key="1">
    <source>
        <dbReference type="SAM" id="SignalP"/>
    </source>
</evidence>
<feature type="signal peptide" evidence="1">
    <location>
        <begin position="1"/>
        <end position="19"/>
    </location>
</feature>